<dbReference type="Proteomes" id="UP001178508">
    <property type="component" value="Chromosome 2"/>
</dbReference>
<name>A0AAV1ET50_XYRNO</name>
<organism evidence="1 2">
    <name type="scientific">Xyrichtys novacula</name>
    <name type="common">Pearly razorfish</name>
    <name type="synonym">Hemipteronotus novacula</name>
    <dbReference type="NCBI Taxonomy" id="13765"/>
    <lineage>
        <taxon>Eukaryota</taxon>
        <taxon>Metazoa</taxon>
        <taxon>Chordata</taxon>
        <taxon>Craniata</taxon>
        <taxon>Vertebrata</taxon>
        <taxon>Euteleostomi</taxon>
        <taxon>Actinopterygii</taxon>
        <taxon>Neopterygii</taxon>
        <taxon>Teleostei</taxon>
        <taxon>Neoteleostei</taxon>
        <taxon>Acanthomorphata</taxon>
        <taxon>Eupercaria</taxon>
        <taxon>Labriformes</taxon>
        <taxon>Labridae</taxon>
        <taxon>Xyrichtys</taxon>
    </lineage>
</organism>
<dbReference type="EMBL" id="OY660865">
    <property type="protein sequence ID" value="CAJ1051721.1"/>
    <property type="molecule type" value="Genomic_DNA"/>
</dbReference>
<gene>
    <name evidence="1" type="ORF">XNOV1_A025233</name>
</gene>
<dbReference type="PANTHER" id="PTHR15249:SF0">
    <property type="entry name" value="TRAF FAMILY MEMBER-ASSOCIATED NF-KAPPA-B ACTIVATOR"/>
    <property type="match status" value="1"/>
</dbReference>
<accession>A0AAV1ET50</accession>
<dbReference type="PANTHER" id="PTHR15249">
    <property type="entry name" value="TRAF FAMILY MEMBER-ASSOCIATED NF-KAPPA-B ACTIVATOR"/>
    <property type="match status" value="1"/>
</dbReference>
<dbReference type="InterPro" id="IPR039669">
    <property type="entry name" value="TANK"/>
</dbReference>
<reference evidence="1" key="1">
    <citation type="submission" date="2023-08" db="EMBL/GenBank/DDBJ databases">
        <authorList>
            <person name="Alioto T."/>
            <person name="Alioto T."/>
            <person name="Gomez Garrido J."/>
        </authorList>
    </citation>
    <scope>NUCLEOTIDE SEQUENCE</scope>
</reference>
<evidence type="ECO:0000313" key="2">
    <source>
        <dbReference type="Proteomes" id="UP001178508"/>
    </source>
</evidence>
<proteinExistence type="predicted"/>
<dbReference type="AlphaFoldDB" id="A0AAV1ET50"/>
<evidence type="ECO:0000313" key="1">
    <source>
        <dbReference type="EMBL" id="CAJ1051721.1"/>
    </source>
</evidence>
<keyword evidence="2" id="KW-1185">Reference proteome</keyword>
<protein>
    <submittedName>
        <fullName evidence="1">Uncharacterized protein</fullName>
    </submittedName>
</protein>
<dbReference type="GO" id="GO:0043124">
    <property type="term" value="P:negative regulation of canonical NF-kappaB signal transduction"/>
    <property type="evidence" value="ECO:0007669"/>
    <property type="project" value="InterPro"/>
</dbReference>
<sequence length="215" mass="23669">MEEAYTELYQEFLRLRSLCLRQAALLHQLTAALQKQQGVAAPDREHDLMSIPVHSVQETPGCLREKPEQLTATTHNPAAQCNHDELSRNEGTFSDLLAADMSGLCMDLASQTKENGNLEQNIAPLRSVDSLRLQGTSSNVSKNPGPADHYKMMHTVMMPMSEGPTLPGDLLCPSSGMLMSDVALQSHTCEFCNAVFPGDTTTRGDFLRHLYTHVT</sequence>